<dbReference type="AlphaFoldDB" id="A0A8J7MF38"/>
<dbReference type="GO" id="GO:0009055">
    <property type="term" value="F:electron transfer activity"/>
    <property type="evidence" value="ECO:0007669"/>
    <property type="project" value="InterPro"/>
</dbReference>
<evidence type="ECO:0000256" key="2">
    <source>
        <dbReference type="ARBA" id="ARBA00022723"/>
    </source>
</evidence>
<evidence type="ECO:0000313" key="7">
    <source>
        <dbReference type="EMBL" id="MBK1791278.1"/>
    </source>
</evidence>
<accession>A0A8J7MF38</accession>
<keyword evidence="8" id="KW-1185">Reference proteome</keyword>
<proteinExistence type="predicted"/>
<gene>
    <name evidence="7" type="ORF">JIN82_08950</name>
</gene>
<reference evidence="7" key="1">
    <citation type="submission" date="2021-01" db="EMBL/GenBank/DDBJ databases">
        <title>Modified the classification status of verrucomicrobia.</title>
        <authorList>
            <person name="Feng X."/>
        </authorList>
    </citation>
    <scope>NUCLEOTIDE SEQUENCE</scope>
    <source>
        <strain evidence="7">_KCTC 22039</strain>
    </source>
</reference>
<dbReference type="Gene3D" id="1.10.760.10">
    <property type="entry name" value="Cytochrome c-like domain"/>
    <property type="match status" value="1"/>
</dbReference>
<sequence>MKTPLVPTLRRLAMPVMLTCTAAAVISCSDEGKLGDNDLKVRDDLTQEMASYAQGGASEDAEVIPAEIMAAGEAAYAICSACHGPDGAGLDLGGGMMMAPALAGSPVVNGDPSLSALVILHGIEKEGTDFVGMMAPLAMEDDQLAAVLTYTRNSFGNSAGLVTPEQAAEFRAQWADRTAPVKRAELTELTK</sequence>
<evidence type="ECO:0000256" key="5">
    <source>
        <dbReference type="SAM" id="SignalP"/>
    </source>
</evidence>
<dbReference type="Proteomes" id="UP000624703">
    <property type="component" value="Unassembled WGS sequence"/>
</dbReference>
<dbReference type="Pfam" id="PF00034">
    <property type="entry name" value="Cytochrom_C"/>
    <property type="match status" value="1"/>
</dbReference>
<dbReference type="PANTHER" id="PTHR35008:SF8">
    <property type="entry name" value="ALCOHOL DEHYDROGENASE CYTOCHROME C SUBUNIT"/>
    <property type="match status" value="1"/>
</dbReference>
<dbReference type="EMBL" id="JAENIM010000039">
    <property type="protein sequence ID" value="MBK1791278.1"/>
    <property type="molecule type" value="Genomic_DNA"/>
</dbReference>
<keyword evidence="3 4" id="KW-0408">Iron</keyword>
<evidence type="ECO:0000256" key="4">
    <source>
        <dbReference type="PROSITE-ProRule" id="PRU00433"/>
    </source>
</evidence>
<dbReference type="GO" id="GO:0046872">
    <property type="term" value="F:metal ion binding"/>
    <property type="evidence" value="ECO:0007669"/>
    <property type="project" value="UniProtKB-KW"/>
</dbReference>
<evidence type="ECO:0000259" key="6">
    <source>
        <dbReference type="PROSITE" id="PS51007"/>
    </source>
</evidence>
<feature type="signal peptide" evidence="5">
    <location>
        <begin position="1"/>
        <end position="22"/>
    </location>
</feature>
<evidence type="ECO:0000313" key="8">
    <source>
        <dbReference type="Proteomes" id="UP000624703"/>
    </source>
</evidence>
<feature type="domain" description="Cytochrome c" evidence="6">
    <location>
        <begin position="67"/>
        <end position="155"/>
    </location>
</feature>
<evidence type="ECO:0000256" key="3">
    <source>
        <dbReference type="ARBA" id="ARBA00023004"/>
    </source>
</evidence>
<dbReference type="PROSITE" id="PS51007">
    <property type="entry name" value="CYTC"/>
    <property type="match status" value="1"/>
</dbReference>
<dbReference type="InterPro" id="IPR009056">
    <property type="entry name" value="Cyt_c-like_dom"/>
</dbReference>
<protein>
    <submittedName>
        <fullName evidence="7">Cytochrome c</fullName>
    </submittedName>
</protein>
<dbReference type="SUPFAM" id="SSF46626">
    <property type="entry name" value="Cytochrome c"/>
    <property type="match status" value="1"/>
</dbReference>
<dbReference type="InterPro" id="IPR051459">
    <property type="entry name" value="Cytochrome_c-type_DH"/>
</dbReference>
<comment type="caution">
    <text evidence="7">The sequence shown here is derived from an EMBL/GenBank/DDBJ whole genome shotgun (WGS) entry which is preliminary data.</text>
</comment>
<dbReference type="PANTHER" id="PTHR35008">
    <property type="entry name" value="BLL4482 PROTEIN-RELATED"/>
    <property type="match status" value="1"/>
</dbReference>
<keyword evidence="1 4" id="KW-0349">Heme</keyword>
<dbReference type="GO" id="GO:0020037">
    <property type="term" value="F:heme binding"/>
    <property type="evidence" value="ECO:0007669"/>
    <property type="project" value="InterPro"/>
</dbReference>
<evidence type="ECO:0000256" key="1">
    <source>
        <dbReference type="ARBA" id="ARBA00022617"/>
    </source>
</evidence>
<name>A0A8J7MF38_9BACT</name>
<keyword evidence="5" id="KW-0732">Signal</keyword>
<dbReference type="RefSeq" id="WP_200311289.1">
    <property type="nucleotide sequence ID" value="NZ_JAENIM010000039.1"/>
</dbReference>
<dbReference type="PROSITE" id="PS51257">
    <property type="entry name" value="PROKAR_LIPOPROTEIN"/>
    <property type="match status" value="1"/>
</dbReference>
<dbReference type="InterPro" id="IPR036909">
    <property type="entry name" value="Cyt_c-like_dom_sf"/>
</dbReference>
<keyword evidence="2 4" id="KW-0479">Metal-binding</keyword>
<organism evidence="7 8">
    <name type="scientific">Persicirhabdus sediminis</name>
    <dbReference type="NCBI Taxonomy" id="454144"/>
    <lineage>
        <taxon>Bacteria</taxon>
        <taxon>Pseudomonadati</taxon>
        <taxon>Verrucomicrobiota</taxon>
        <taxon>Verrucomicrobiia</taxon>
        <taxon>Verrucomicrobiales</taxon>
        <taxon>Verrucomicrobiaceae</taxon>
        <taxon>Persicirhabdus</taxon>
    </lineage>
</organism>
<feature type="chain" id="PRO_5035319894" evidence="5">
    <location>
        <begin position="23"/>
        <end position="191"/>
    </location>
</feature>